<proteinExistence type="predicted"/>
<evidence type="ECO:0000256" key="1">
    <source>
        <dbReference type="SAM" id="MobiDB-lite"/>
    </source>
</evidence>
<gene>
    <name evidence="2" type="ORF">LEL_10696</name>
</gene>
<feature type="region of interest" description="Disordered" evidence="1">
    <location>
        <begin position="1"/>
        <end position="31"/>
    </location>
</feature>
<evidence type="ECO:0000313" key="2">
    <source>
        <dbReference type="EMBL" id="OAA63231.1"/>
    </source>
</evidence>
<feature type="compositionally biased region" description="Polar residues" evidence="1">
    <location>
        <begin position="574"/>
        <end position="583"/>
    </location>
</feature>
<protein>
    <submittedName>
        <fullName evidence="2">Uncharacterized protein</fullName>
    </submittedName>
</protein>
<name>A0A167W1U1_CORDF</name>
<feature type="region of interest" description="Disordered" evidence="1">
    <location>
        <begin position="38"/>
        <end position="57"/>
    </location>
</feature>
<sequence length="612" mass="70246">MAVSKTESFEALKRRGKPSKAVRRSREKLRHQAAMVHRHALPRKNPPSHPEHQTSRTISDVEAWTQAVLAGERNSALFDPDRDAVLEELRRELLPGEQFPIGQMASLWAENSWRTTLTRWSKMAIGRENFNIMTFSHMLSLRTDRFWLGCMESVLNTLDALPHSLGMRIRMEDWNALAREMPALTIEEQASFFFPRQVIGHGPGVLQRRAGFLSQFDDEEYTGFLEHVQTHALLQFPDLQWLLRTTPAEAVTMARVLEHVVDWFDNPSSATKQQKRVGNAQIRDGLHRVLQRIHDPRELSISQLEDEIQRHSQEIESSVMSSVRDNMSFFQSQYGQETLQKRPEDDWTEYRLRFAEPAWVVVLLQVKDLFLKGYPCSWQEKLGKTGTSAIVKVETTRKLRKLISDAMSSVEEIIAQWDARTNDDENGPSEEVWKNAQARSVLNEWVLEPSDDQKRNSAQASVWVRGTHQNIGVEPSREAGSAPALHAEELEDQKTQSVQPRTAHQKREPQSQRNGTHRQQINGAVQLPAGQRSCQQNGAPPFCHPLPHSQDTAEQQGRGQPQPVERAQPFPQEFEQTPEQAAYSRQQEALRRFMVLHNRSLEHTQRLMASLH</sequence>
<evidence type="ECO:0000313" key="3">
    <source>
        <dbReference type="Proteomes" id="UP000076881"/>
    </source>
</evidence>
<comment type="caution">
    <text evidence="2">The sequence shown here is derived from an EMBL/GenBank/DDBJ whole genome shotgun (WGS) entry which is preliminary data.</text>
</comment>
<organism evidence="2 3">
    <name type="scientific">Akanthomyces lecanii RCEF 1005</name>
    <dbReference type="NCBI Taxonomy" id="1081108"/>
    <lineage>
        <taxon>Eukaryota</taxon>
        <taxon>Fungi</taxon>
        <taxon>Dikarya</taxon>
        <taxon>Ascomycota</taxon>
        <taxon>Pezizomycotina</taxon>
        <taxon>Sordariomycetes</taxon>
        <taxon>Hypocreomycetidae</taxon>
        <taxon>Hypocreales</taxon>
        <taxon>Cordycipitaceae</taxon>
        <taxon>Akanthomyces</taxon>
        <taxon>Cordyceps confragosa</taxon>
    </lineage>
</organism>
<feature type="compositionally biased region" description="Basic residues" evidence="1">
    <location>
        <begin position="14"/>
        <end position="31"/>
    </location>
</feature>
<feature type="region of interest" description="Disordered" evidence="1">
    <location>
        <begin position="491"/>
        <end position="518"/>
    </location>
</feature>
<dbReference type="AlphaFoldDB" id="A0A167W1U1"/>
<feature type="region of interest" description="Disordered" evidence="1">
    <location>
        <begin position="530"/>
        <end position="583"/>
    </location>
</feature>
<dbReference type="OrthoDB" id="3786979at2759"/>
<reference evidence="2 3" key="1">
    <citation type="journal article" date="2016" name="Genome Biol. Evol.">
        <title>Divergent and convergent evolution of fungal pathogenicity.</title>
        <authorList>
            <person name="Shang Y."/>
            <person name="Xiao G."/>
            <person name="Zheng P."/>
            <person name="Cen K."/>
            <person name="Zhan S."/>
            <person name="Wang C."/>
        </authorList>
    </citation>
    <scope>NUCLEOTIDE SEQUENCE [LARGE SCALE GENOMIC DNA]</scope>
    <source>
        <strain evidence="2 3">RCEF 1005</strain>
    </source>
</reference>
<accession>A0A167W1U1</accession>
<feature type="compositionally biased region" description="Polar residues" evidence="1">
    <location>
        <begin position="549"/>
        <end position="559"/>
    </location>
</feature>
<keyword evidence="3" id="KW-1185">Reference proteome</keyword>
<dbReference type="Proteomes" id="UP000076881">
    <property type="component" value="Unassembled WGS sequence"/>
</dbReference>
<dbReference type="EMBL" id="AZHF01000016">
    <property type="protein sequence ID" value="OAA63231.1"/>
    <property type="molecule type" value="Genomic_DNA"/>
</dbReference>